<dbReference type="GO" id="GO:0048663">
    <property type="term" value="P:neuron fate commitment"/>
    <property type="evidence" value="ECO:0007669"/>
    <property type="project" value="UniProtKB-ARBA"/>
</dbReference>
<feature type="DNA-binding region" description="Homeobox" evidence="6">
    <location>
        <begin position="295"/>
        <end position="357"/>
    </location>
</feature>
<feature type="domain" description="Homeobox" evidence="8">
    <location>
        <begin position="293"/>
        <end position="356"/>
    </location>
</feature>
<dbReference type="FunFam" id="1.10.10.60:FF:000004">
    <property type="entry name" value="Meis2 homeobox isoform 2c"/>
    <property type="match status" value="1"/>
</dbReference>
<feature type="compositionally biased region" description="Low complexity" evidence="7">
    <location>
        <begin position="237"/>
        <end position="251"/>
    </location>
</feature>
<keyword evidence="10" id="KW-1185">Reference proteome</keyword>
<dbReference type="InterPro" id="IPR032453">
    <property type="entry name" value="PKNOX/Meis_N"/>
</dbReference>
<dbReference type="KEGG" id="tut:107368241"/>
<dbReference type="InterPro" id="IPR001356">
    <property type="entry name" value="HD"/>
</dbReference>
<evidence type="ECO:0000256" key="5">
    <source>
        <dbReference type="ARBA" id="ARBA00023242"/>
    </source>
</evidence>
<dbReference type="HOGENOM" id="CLU_023139_0_1_1"/>
<comment type="similarity">
    <text evidence="2">Belongs to the TALE/MEIS homeobox family.</text>
</comment>
<dbReference type="SMART" id="SM00389">
    <property type="entry name" value="HOX"/>
    <property type="match status" value="1"/>
</dbReference>
<dbReference type="STRING" id="32264.T1KXT2"/>
<dbReference type="InterPro" id="IPR008422">
    <property type="entry name" value="KN_HD"/>
</dbReference>
<proteinExistence type="inferred from homology"/>
<feature type="compositionally biased region" description="Basic and acidic residues" evidence="7">
    <location>
        <begin position="23"/>
        <end position="39"/>
    </location>
</feature>
<dbReference type="Pfam" id="PF16493">
    <property type="entry name" value="Meis_PKNOX_N"/>
    <property type="match status" value="1"/>
</dbReference>
<dbReference type="CDD" id="cd00086">
    <property type="entry name" value="homeodomain"/>
    <property type="match status" value="1"/>
</dbReference>
<evidence type="ECO:0000259" key="8">
    <source>
        <dbReference type="PROSITE" id="PS50071"/>
    </source>
</evidence>
<dbReference type="PANTHER" id="PTHR11850">
    <property type="entry name" value="HOMEOBOX PROTEIN TRANSCRIPTION FACTORS"/>
    <property type="match status" value="1"/>
</dbReference>
<organism evidence="9 10">
    <name type="scientific">Tetranychus urticae</name>
    <name type="common">Two-spotted spider mite</name>
    <dbReference type="NCBI Taxonomy" id="32264"/>
    <lineage>
        <taxon>Eukaryota</taxon>
        <taxon>Metazoa</taxon>
        <taxon>Ecdysozoa</taxon>
        <taxon>Arthropoda</taxon>
        <taxon>Chelicerata</taxon>
        <taxon>Arachnida</taxon>
        <taxon>Acari</taxon>
        <taxon>Acariformes</taxon>
        <taxon>Trombidiformes</taxon>
        <taxon>Prostigmata</taxon>
        <taxon>Eleutherengona</taxon>
        <taxon>Raphignathae</taxon>
        <taxon>Tetranychoidea</taxon>
        <taxon>Tetranychidae</taxon>
        <taxon>Tetranychus</taxon>
    </lineage>
</organism>
<feature type="region of interest" description="Disordered" evidence="7">
    <location>
        <begin position="209"/>
        <end position="300"/>
    </location>
</feature>
<comment type="subcellular location">
    <subcellularLocation>
        <location evidence="1 6">Nucleus</location>
    </subcellularLocation>
</comment>
<dbReference type="GO" id="GO:0048646">
    <property type="term" value="P:anatomical structure formation involved in morphogenesis"/>
    <property type="evidence" value="ECO:0007669"/>
    <property type="project" value="UniProtKB-ARBA"/>
</dbReference>
<dbReference type="Gene3D" id="1.10.10.60">
    <property type="entry name" value="Homeodomain-like"/>
    <property type="match status" value="1"/>
</dbReference>
<keyword evidence="4 6" id="KW-0371">Homeobox</keyword>
<accession>T1KXT2</accession>
<evidence type="ECO:0000256" key="6">
    <source>
        <dbReference type="PROSITE-ProRule" id="PRU00108"/>
    </source>
</evidence>
<dbReference type="OrthoDB" id="10056939at2759"/>
<evidence type="ECO:0000256" key="4">
    <source>
        <dbReference type="ARBA" id="ARBA00023155"/>
    </source>
</evidence>
<sequence length="428" mass="47760">MNPCDDLSDSVSEEEEEELNDQIQREPEDYANRDADDLSKLNCPPVIKDANPEDDEPIQHDENLIKDIAQFDNYKKEVYNHPLFPLLALLLEKCEIAAATFGVNEEPFASGDAFISELKAVIQTQTEDDKKILGKNPEVDSLMIKAIQVLRIHLLELEKVQELCKDFCYRYITCLRTKMNSENLLRGTASLHGSFDNSSCSSSSSDECSSGPSNFSFNEPNNSVPTDFPTAIAQDLSKNNQQPQQSSANNSDKCKATENQPQDLGTNKPLNLTSRIDSGTEGDLSDEASNVAQKRNQKRGILPKQATSVMRSWLFQHIVHPYPTEDEKRAIAAQTNLTLLQVNNWFINARRRILQPMLDSANINNSNVNDNDVTIYQATSNETNALKKLKTSNGNKNNTILQKSLPNSVNNSIKVASSTKETKKKCSS</sequence>
<dbReference type="EnsemblMetazoa" id="tetur26g01270.1">
    <property type="protein sequence ID" value="tetur26g01270.1"/>
    <property type="gene ID" value="tetur26g01270"/>
</dbReference>
<dbReference type="EMBL" id="CAEY01000697">
    <property type="status" value="NOT_ANNOTATED_CDS"/>
    <property type="molecule type" value="Genomic_DNA"/>
</dbReference>
<feature type="region of interest" description="Disordered" evidence="7">
    <location>
        <begin position="1"/>
        <end position="58"/>
    </location>
</feature>
<evidence type="ECO:0000256" key="2">
    <source>
        <dbReference type="ARBA" id="ARBA00009661"/>
    </source>
</evidence>
<evidence type="ECO:0000256" key="3">
    <source>
        <dbReference type="ARBA" id="ARBA00023125"/>
    </source>
</evidence>
<reference evidence="10" key="1">
    <citation type="submission" date="2011-08" db="EMBL/GenBank/DDBJ databases">
        <authorList>
            <person name="Rombauts S."/>
        </authorList>
    </citation>
    <scope>NUCLEOTIDE SEQUENCE</scope>
    <source>
        <strain evidence="10">London</strain>
    </source>
</reference>
<evidence type="ECO:0000313" key="10">
    <source>
        <dbReference type="Proteomes" id="UP000015104"/>
    </source>
</evidence>
<dbReference type="PROSITE" id="PS50071">
    <property type="entry name" value="HOMEOBOX_2"/>
    <property type="match status" value="1"/>
</dbReference>
<feature type="compositionally biased region" description="Acidic residues" evidence="7">
    <location>
        <begin position="1"/>
        <end position="20"/>
    </location>
</feature>
<dbReference type="InterPro" id="IPR009057">
    <property type="entry name" value="Homeodomain-like_sf"/>
</dbReference>
<evidence type="ECO:0000256" key="7">
    <source>
        <dbReference type="SAM" id="MobiDB-lite"/>
    </source>
</evidence>
<reference evidence="9" key="2">
    <citation type="submission" date="2015-06" db="UniProtKB">
        <authorList>
            <consortium name="EnsemblMetazoa"/>
        </authorList>
    </citation>
    <scope>IDENTIFICATION</scope>
</reference>
<dbReference type="GO" id="GO:0000987">
    <property type="term" value="F:cis-regulatory region sequence-specific DNA binding"/>
    <property type="evidence" value="ECO:0007669"/>
    <property type="project" value="UniProtKB-ARBA"/>
</dbReference>
<dbReference type="Pfam" id="PF05920">
    <property type="entry name" value="Homeobox_KN"/>
    <property type="match status" value="1"/>
</dbReference>
<keyword evidence="5 6" id="KW-0539">Nucleus</keyword>
<dbReference type="GO" id="GO:0006355">
    <property type="term" value="P:regulation of DNA-templated transcription"/>
    <property type="evidence" value="ECO:0007669"/>
    <property type="project" value="InterPro"/>
</dbReference>
<dbReference type="OMA" id="QHVTMPD"/>
<keyword evidence="3 6" id="KW-0238">DNA-binding</keyword>
<dbReference type="InterPro" id="IPR050224">
    <property type="entry name" value="TALE_homeobox"/>
</dbReference>
<name>T1KXT2_TETUR</name>
<dbReference type="AlphaFoldDB" id="T1KXT2"/>
<dbReference type="GO" id="GO:0001654">
    <property type="term" value="P:eye development"/>
    <property type="evidence" value="ECO:0007669"/>
    <property type="project" value="UniProtKB-ARBA"/>
</dbReference>
<gene>
    <name evidence="9" type="primary">107368241</name>
</gene>
<feature type="compositionally biased region" description="Polar residues" evidence="7">
    <location>
        <begin position="257"/>
        <end position="277"/>
    </location>
</feature>
<protein>
    <recommendedName>
        <fullName evidence="8">Homeobox domain-containing protein</fullName>
    </recommendedName>
</protein>
<feature type="compositionally biased region" description="Low complexity" evidence="7">
    <location>
        <begin position="209"/>
        <end position="223"/>
    </location>
</feature>
<dbReference type="GO" id="GO:0005634">
    <property type="term" value="C:nucleus"/>
    <property type="evidence" value="ECO:0007669"/>
    <property type="project" value="UniProtKB-SubCell"/>
</dbReference>
<dbReference type="SUPFAM" id="SSF46689">
    <property type="entry name" value="Homeodomain-like"/>
    <property type="match status" value="1"/>
</dbReference>
<evidence type="ECO:0000313" key="9">
    <source>
        <dbReference type="EnsemblMetazoa" id="tetur26g01270.1"/>
    </source>
</evidence>
<dbReference type="eggNOG" id="KOG0773">
    <property type="taxonomic scope" value="Eukaryota"/>
</dbReference>
<dbReference type="Proteomes" id="UP000015104">
    <property type="component" value="Unassembled WGS sequence"/>
</dbReference>
<evidence type="ECO:0000256" key="1">
    <source>
        <dbReference type="ARBA" id="ARBA00004123"/>
    </source>
</evidence>